<sequence length="30" mass="3148">MKARKWAIVLVALGLVLAGCARGPKLGKVK</sequence>
<gene>
    <name evidence="1" type="ORF">S01H1_35747</name>
</gene>
<protein>
    <submittedName>
        <fullName evidence="1">Uncharacterized protein</fullName>
    </submittedName>
</protein>
<name>X0V5A1_9ZZZZ</name>
<dbReference type="PROSITE" id="PS51257">
    <property type="entry name" value="PROKAR_LIPOPROTEIN"/>
    <property type="match status" value="1"/>
</dbReference>
<accession>X0V5A1</accession>
<organism evidence="1">
    <name type="scientific">marine sediment metagenome</name>
    <dbReference type="NCBI Taxonomy" id="412755"/>
    <lineage>
        <taxon>unclassified sequences</taxon>
        <taxon>metagenomes</taxon>
        <taxon>ecological metagenomes</taxon>
    </lineage>
</organism>
<proteinExistence type="predicted"/>
<comment type="caution">
    <text evidence="1">The sequence shown here is derived from an EMBL/GenBank/DDBJ whole genome shotgun (WGS) entry which is preliminary data.</text>
</comment>
<reference evidence="1" key="1">
    <citation type="journal article" date="2014" name="Front. Microbiol.">
        <title>High frequency of phylogenetically diverse reductive dehalogenase-homologous genes in deep subseafloor sedimentary metagenomes.</title>
        <authorList>
            <person name="Kawai M."/>
            <person name="Futagami T."/>
            <person name="Toyoda A."/>
            <person name="Takaki Y."/>
            <person name="Nishi S."/>
            <person name="Hori S."/>
            <person name="Arai W."/>
            <person name="Tsubouchi T."/>
            <person name="Morono Y."/>
            <person name="Uchiyama I."/>
            <person name="Ito T."/>
            <person name="Fujiyama A."/>
            <person name="Inagaki F."/>
            <person name="Takami H."/>
        </authorList>
    </citation>
    <scope>NUCLEOTIDE SEQUENCE</scope>
    <source>
        <strain evidence="1">Expedition CK06-06</strain>
    </source>
</reference>
<feature type="non-terminal residue" evidence="1">
    <location>
        <position position="30"/>
    </location>
</feature>
<dbReference type="EMBL" id="BARS01022348">
    <property type="protein sequence ID" value="GAG13280.1"/>
    <property type="molecule type" value="Genomic_DNA"/>
</dbReference>
<dbReference type="AlphaFoldDB" id="X0V5A1"/>
<evidence type="ECO:0000313" key="1">
    <source>
        <dbReference type="EMBL" id="GAG13280.1"/>
    </source>
</evidence>